<dbReference type="InterPro" id="IPR013324">
    <property type="entry name" value="RNA_pol_sigma_r3/r4-like"/>
</dbReference>
<keyword evidence="4" id="KW-0238">DNA-binding</keyword>
<dbReference type="CDD" id="cd06171">
    <property type="entry name" value="Sigma70_r4"/>
    <property type="match status" value="1"/>
</dbReference>
<reference evidence="8 9" key="1">
    <citation type="submission" date="2016-02" db="EMBL/GenBank/DDBJ databases">
        <title>Complete genome sequencing and analysis of ATSB10, Dyella thiooxydans isolated from rhizosphere soil of sunflower (Helianthus annuus L.).</title>
        <authorList>
            <person name="Lee Y."/>
            <person name="Hwangbo K."/>
            <person name="Chung H."/>
            <person name="Yoo J."/>
            <person name="Kim K.Y."/>
            <person name="Sa T.M."/>
            <person name="Um Y."/>
            <person name="Madhaiyan M."/>
        </authorList>
    </citation>
    <scope>NUCLEOTIDE SEQUENCE [LARGE SCALE GENOMIC DNA]</scope>
    <source>
        <strain evidence="8 9">ATSB10</strain>
    </source>
</reference>
<dbReference type="InterPro" id="IPR013249">
    <property type="entry name" value="RNA_pol_sigma70_r4_t2"/>
</dbReference>
<dbReference type="STRING" id="445710.ATSB10_24650"/>
<keyword evidence="5" id="KW-0804">Transcription</keyword>
<evidence type="ECO:0000259" key="6">
    <source>
        <dbReference type="Pfam" id="PF04542"/>
    </source>
</evidence>
<dbReference type="SUPFAM" id="SSF88659">
    <property type="entry name" value="Sigma3 and sigma4 domains of RNA polymerase sigma factors"/>
    <property type="match status" value="1"/>
</dbReference>
<feature type="domain" description="RNA polymerase sigma-70 region 2" evidence="6">
    <location>
        <begin position="12"/>
        <end position="73"/>
    </location>
</feature>
<dbReference type="EMBL" id="CP014841">
    <property type="protein sequence ID" value="AND69919.1"/>
    <property type="molecule type" value="Genomic_DNA"/>
</dbReference>
<evidence type="ECO:0000256" key="5">
    <source>
        <dbReference type="ARBA" id="ARBA00023163"/>
    </source>
</evidence>
<dbReference type="OrthoDB" id="9797134at2"/>
<dbReference type="Pfam" id="PF08281">
    <property type="entry name" value="Sigma70_r4_2"/>
    <property type="match status" value="1"/>
</dbReference>
<dbReference type="InterPro" id="IPR007627">
    <property type="entry name" value="RNA_pol_sigma70_r2"/>
</dbReference>
<evidence type="ECO:0000256" key="1">
    <source>
        <dbReference type="ARBA" id="ARBA00010641"/>
    </source>
</evidence>
<accession>A0A161JJC2</accession>
<dbReference type="NCBIfam" id="TIGR02937">
    <property type="entry name" value="sigma70-ECF"/>
    <property type="match status" value="1"/>
</dbReference>
<protein>
    <submittedName>
        <fullName evidence="8">ECF subfamily RNA polymerase sigma-24 factor</fullName>
    </submittedName>
</protein>
<dbReference type="PANTHER" id="PTHR43133:SF8">
    <property type="entry name" value="RNA POLYMERASE SIGMA FACTOR HI_1459-RELATED"/>
    <property type="match status" value="1"/>
</dbReference>
<sequence length="164" mass="19072">MALREDALYASYRRLEKPLFNVLYRQLWQTQDCQDLIHDAYLRIWERRDNVEPTTLDALVWTTALNLAKNRLRWRALRRFEPLSEDTGMLAQQGEQDFLATRQLHRALRQLPRVSQQVLLLSEFSGLRDAEIAGVLGIPAGTVASRKYAARARLKQLMELTIHA</sequence>
<proteinExistence type="inferred from homology"/>
<name>A0A161JJC2_9GAMM</name>
<dbReference type="GO" id="GO:0006352">
    <property type="term" value="P:DNA-templated transcription initiation"/>
    <property type="evidence" value="ECO:0007669"/>
    <property type="project" value="InterPro"/>
</dbReference>
<dbReference type="AlphaFoldDB" id="A0A161JJC2"/>
<keyword evidence="2" id="KW-0805">Transcription regulation</keyword>
<dbReference type="Gene3D" id="1.10.1740.10">
    <property type="match status" value="1"/>
</dbReference>
<evidence type="ECO:0000256" key="3">
    <source>
        <dbReference type="ARBA" id="ARBA00023082"/>
    </source>
</evidence>
<comment type="similarity">
    <text evidence="1">Belongs to the sigma-70 factor family. ECF subfamily.</text>
</comment>
<evidence type="ECO:0000256" key="2">
    <source>
        <dbReference type="ARBA" id="ARBA00023015"/>
    </source>
</evidence>
<dbReference type="InterPro" id="IPR039425">
    <property type="entry name" value="RNA_pol_sigma-70-like"/>
</dbReference>
<keyword evidence="3" id="KW-0731">Sigma factor</keyword>
<organism evidence="8 9">
    <name type="scientific">Dyella thiooxydans</name>
    <dbReference type="NCBI Taxonomy" id="445710"/>
    <lineage>
        <taxon>Bacteria</taxon>
        <taxon>Pseudomonadati</taxon>
        <taxon>Pseudomonadota</taxon>
        <taxon>Gammaproteobacteria</taxon>
        <taxon>Lysobacterales</taxon>
        <taxon>Rhodanobacteraceae</taxon>
        <taxon>Dyella</taxon>
    </lineage>
</organism>
<dbReference type="PATRIC" id="fig|445710.3.peg.2460"/>
<evidence type="ECO:0000259" key="7">
    <source>
        <dbReference type="Pfam" id="PF08281"/>
    </source>
</evidence>
<dbReference type="SUPFAM" id="SSF88946">
    <property type="entry name" value="Sigma2 domain of RNA polymerase sigma factors"/>
    <property type="match status" value="1"/>
</dbReference>
<dbReference type="Proteomes" id="UP000077255">
    <property type="component" value="Chromosome"/>
</dbReference>
<gene>
    <name evidence="8" type="ORF">ATSB10_24650</name>
</gene>
<dbReference type="InterPro" id="IPR014284">
    <property type="entry name" value="RNA_pol_sigma-70_dom"/>
</dbReference>
<dbReference type="InterPro" id="IPR036388">
    <property type="entry name" value="WH-like_DNA-bd_sf"/>
</dbReference>
<keyword evidence="9" id="KW-1185">Reference proteome</keyword>
<feature type="domain" description="RNA polymerase sigma factor 70 region 4 type 2" evidence="7">
    <location>
        <begin position="102"/>
        <end position="154"/>
    </location>
</feature>
<dbReference type="InterPro" id="IPR013325">
    <property type="entry name" value="RNA_pol_sigma_r2"/>
</dbReference>
<dbReference type="GO" id="GO:0003677">
    <property type="term" value="F:DNA binding"/>
    <property type="evidence" value="ECO:0007669"/>
    <property type="project" value="UniProtKB-KW"/>
</dbReference>
<evidence type="ECO:0000313" key="8">
    <source>
        <dbReference type="EMBL" id="AND69919.1"/>
    </source>
</evidence>
<dbReference type="RefSeq" id="WP_063673037.1">
    <property type="nucleotide sequence ID" value="NZ_CP014841.1"/>
</dbReference>
<dbReference type="PANTHER" id="PTHR43133">
    <property type="entry name" value="RNA POLYMERASE ECF-TYPE SIGMA FACTO"/>
    <property type="match status" value="1"/>
</dbReference>
<dbReference type="KEGG" id="dtx:ATSB10_24650"/>
<evidence type="ECO:0000313" key="9">
    <source>
        <dbReference type="Proteomes" id="UP000077255"/>
    </source>
</evidence>
<dbReference type="Gene3D" id="1.10.10.10">
    <property type="entry name" value="Winged helix-like DNA-binding domain superfamily/Winged helix DNA-binding domain"/>
    <property type="match status" value="1"/>
</dbReference>
<dbReference type="Pfam" id="PF04542">
    <property type="entry name" value="Sigma70_r2"/>
    <property type="match status" value="1"/>
</dbReference>
<evidence type="ECO:0000256" key="4">
    <source>
        <dbReference type="ARBA" id="ARBA00023125"/>
    </source>
</evidence>
<dbReference type="GO" id="GO:0016987">
    <property type="term" value="F:sigma factor activity"/>
    <property type="evidence" value="ECO:0007669"/>
    <property type="project" value="UniProtKB-KW"/>
</dbReference>